<evidence type="ECO:0000256" key="8">
    <source>
        <dbReference type="HAMAP-Rule" id="MF_01543"/>
    </source>
</evidence>
<evidence type="ECO:0000256" key="4">
    <source>
        <dbReference type="ARBA" id="ARBA00022741"/>
    </source>
</evidence>
<keyword evidence="10" id="KW-1185">Reference proteome</keyword>
<evidence type="ECO:0000313" key="10">
    <source>
        <dbReference type="Proteomes" id="UP000305675"/>
    </source>
</evidence>
<reference evidence="9 10" key="1">
    <citation type="submission" date="2019-04" db="EMBL/GenBank/DDBJ databases">
        <authorList>
            <person name="Hwang J.C."/>
        </authorList>
    </citation>
    <scope>NUCLEOTIDE SEQUENCE [LARGE SCALE GENOMIC DNA]</scope>
    <source>
        <strain evidence="9 10">IMCC35002</strain>
    </source>
</reference>
<dbReference type="EMBL" id="SWCJ01000001">
    <property type="protein sequence ID" value="TKB58593.1"/>
    <property type="molecule type" value="Genomic_DNA"/>
</dbReference>
<dbReference type="Gene3D" id="3.30.1510.10">
    <property type="entry name" value="Domain 2, N(10)-formyltetrahydrofolate synthetase"/>
    <property type="match status" value="1"/>
</dbReference>
<dbReference type="HAMAP" id="MF_01543">
    <property type="entry name" value="FTHFS"/>
    <property type="match status" value="1"/>
</dbReference>
<dbReference type="SUPFAM" id="SSF52540">
    <property type="entry name" value="P-loop containing nucleoside triphosphate hydrolases"/>
    <property type="match status" value="1"/>
</dbReference>
<keyword evidence="3 8" id="KW-0436">Ligase</keyword>
<dbReference type="InterPro" id="IPR020628">
    <property type="entry name" value="Formate_THF_ligase_CS"/>
</dbReference>
<dbReference type="Gene3D" id="3.10.410.10">
    <property type="entry name" value="Formyltetrahydrofolate synthetase, domain 3"/>
    <property type="match status" value="1"/>
</dbReference>
<dbReference type="CDD" id="cd00477">
    <property type="entry name" value="FTHFS"/>
    <property type="match status" value="1"/>
</dbReference>
<evidence type="ECO:0000256" key="1">
    <source>
        <dbReference type="ARBA" id="ARBA00004777"/>
    </source>
</evidence>
<dbReference type="UniPathway" id="UPA00193"/>
<dbReference type="OrthoDB" id="9761733at2"/>
<dbReference type="Pfam" id="PF01268">
    <property type="entry name" value="FTHFS"/>
    <property type="match status" value="1"/>
</dbReference>
<keyword evidence="2 8" id="KW-0554">One-carbon metabolism</keyword>
<protein>
    <recommendedName>
        <fullName evidence="8">Formate--tetrahydrofolate ligase</fullName>
        <ecNumber evidence="8">6.3.4.3</ecNumber>
    </recommendedName>
    <alternativeName>
        <fullName evidence="8">Formyltetrahydrofolate synthetase</fullName>
        <shortName evidence="8">FHS</shortName>
        <shortName evidence="8">FTHFS</shortName>
    </alternativeName>
</protein>
<dbReference type="GO" id="GO:0035999">
    <property type="term" value="P:tetrahydrofolate interconversion"/>
    <property type="evidence" value="ECO:0007669"/>
    <property type="project" value="UniProtKB-UniRule"/>
</dbReference>
<evidence type="ECO:0000256" key="6">
    <source>
        <dbReference type="ARBA" id="ARBA00049033"/>
    </source>
</evidence>
<evidence type="ECO:0000256" key="7">
    <source>
        <dbReference type="ARBA" id="ARBA00061363"/>
    </source>
</evidence>
<sequence>MKSDIAISQAAELRPITDIAVAAGIRTDELIPQGQYKAKLHQKLLKRAATAPQGKLVLVTAITPTPLGEGKTVTTIGLSQGLNTIGQKVMACIRQPSMGPVFGVKGGAAGGGYSQVAPMEELNLHLTGDIHAVTAAHNLAAAAIDARLFHEQKLGDGFEEKNGMKALNFDADSVVWNRVVDMNDRALRRIQIGINEPGKTVNGIERESGFDISAASELMAILALASDLKDLRQRLGQVVLAYSRSGEAITAEQVGVAGAMAAILRDAAQPTLMQTLEGVPTLVHAGPFANIAHGNSSIIADRMALGLADIVVTEGGFGSDMGFEKACNIKARAAGKGPDAAVVVATLRGLKANSGRYDLRPGQALPKAIFEPDAEALEAGFANLKWHIDNAKRYGVPVVVALNRFPDDTDAELNWLADKVAQSGAKVALSEAFAKGGAGATELAKAVVEALAEPAEFTHLYDAEQPIEAKLLTMAEVGYGGRGIDLSEQAKADIERLTKLGYGHLPVCMAKTPLSISHDPALKGVPTDFVVPVRGLRLCAGAGFIYVLTGNVMTMPGLSDKPAYLNIDIDEDGNITGIDE</sequence>
<dbReference type="Gene3D" id="3.40.50.300">
    <property type="entry name" value="P-loop containing nucleotide triphosphate hydrolases"/>
    <property type="match status" value="1"/>
</dbReference>
<dbReference type="GO" id="GO:0004329">
    <property type="term" value="F:formate-tetrahydrofolate ligase activity"/>
    <property type="evidence" value="ECO:0007669"/>
    <property type="project" value="UniProtKB-UniRule"/>
</dbReference>
<keyword evidence="4 8" id="KW-0547">Nucleotide-binding</keyword>
<dbReference type="GO" id="GO:0005524">
    <property type="term" value="F:ATP binding"/>
    <property type="evidence" value="ECO:0007669"/>
    <property type="project" value="UniProtKB-UniRule"/>
</dbReference>
<dbReference type="InterPro" id="IPR027417">
    <property type="entry name" value="P-loop_NTPase"/>
</dbReference>
<dbReference type="NCBIfam" id="NF010031">
    <property type="entry name" value="PRK13506.1"/>
    <property type="match status" value="1"/>
</dbReference>
<dbReference type="AlphaFoldDB" id="A0A4U1BSH8"/>
<dbReference type="EC" id="6.3.4.3" evidence="8"/>
<comment type="similarity">
    <text evidence="7 8">Belongs to the formate--tetrahydrofolate ligase family.</text>
</comment>
<dbReference type="PROSITE" id="PS00722">
    <property type="entry name" value="FTHFS_2"/>
    <property type="match status" value="1"/>
</dbReference>
<organism evidence="9 10">
    <name type="scientific">Ferrimonas aestuarii</name>
    <dbReference type="NCBI Taxonomy" id="2569539"/>
    <lineage>
        <taxon>Bacteria</taxon>
        <taxon>Pseudomonadati</taxon>
        <taxon>Pseudomonadota</taxon>
        <taxon>Gammaproteobacteria</taxon>
        <taxon>Alteromonadales</taxon>
        <taxon>Ferrimonadaceae</taxon>
        <taxon>Ferrimonas</taxon>
    </lineage>
</organism>
<evidence type="ECO:0000256" key="3">
    <source>
        <dbReference type="ARBA" id="ARBA00022598"/>
    </source>
</evidence>
<comment type="catalytic activity">
    <reaction evidence="6 8">
        <text>(6S)-5,6,7,8-tetrahydrofolate + formate + ATP = (6R)-10-formyltetrahydrofolate + ADP + phosphate</text>
        <dbReference type="Rhea" id="RHEA:20221"/>
        <dbReference type="ChEBI" id="CHEBI:15740"/>
        <dbReference type="ChEBI" id="CHEBI:30616"/>
        <dbReference type="ChEBI" id="CHEBI:43474"/>
        <dbReference type="ChEBI" id="CHEBI:57453"/>
        <dbReference type="ChEBI" id="CHEBI:195366"/>
        <dbReference type="ChEBI" id="CHEBI:456216"/>
        <dbReference type="EC" id="6.3.4.3"/>
    </reaction>
</comment>
<name>A0A4U1BSH8_9GAMM</name>
<dbReference type="FunFam" id="3.30.1510.10:FF:000001">
    <property type="entry name" value="Formate--tetrahydrofolate ligase"/>
    <property type="match status" value="1"/>
</dbReference>
<dbReference type="Proteomes" id="UP000305675">
    <property type="component" value="Unassembled WGS sequence"/>
</dbReference>
<dbReference type="RefSeq" id="WP_136861741.1">
    <property type="nucleotide sequence ID" value="NZ_SWCJ01000001.1"/>
</dbReference>
<dbReference type="NCBIfam" id="NF010030">
    <property type="entry name" value="PRK13505.1"/>
    <property type="match status" value="1"/>
</dbReference>
<comment type="caution">
    <text evidence="9">The sequence shown here is derived from an EMBL/GenBank/DDBJ whole genome shotgun (WGS) entry which is preliminary data.</text>
</comment>
<proteinExistence type="inferred from homology"/>
<dbReference type="InterPro" id="IPR000559">
    <property type="entry name" value="Formate_THF_ligase"/>
</dbReference>
<accession>A0A4U1BSH8</accession>
<dbReference type="FunFam" id="3.10.410.10:FF:000001">
    <property type="entry name" value="Putative formate--tetrahydrofolate ligase"/>
    <property type="match status" value="1"/>
</dbReference>
<evidence type="ECO:0000256" key="5">
    <source>
        <dbReference type="ARBA" id="ARBA00022840"/>
    </source>
</evidence>
<keyword evidence="5 8" id="KW-0067">ATP-binding</keyword>
<evidence type="ECO:0000256" key="2">
    <source>
        <dbReference type="ARBA" id="ARBA00022563"/>
    </source>
</evidence>
<comment type="pathway">
    <text evidence="1 8">One-carbon metabolism; tetrahydrofolate interconversion.</text>
</comment>
<evidence type="ECO:0000313" key="9">
    <source>
        <dbReference type="EMBL" id="TKB58593.1"/>
    </source>
</evidence>
<feature type="binding site" evidence="8">
    <location>
        <begin position="65"/>
        <end position="72"/>
    </location>
    <ligand>
        <name>ATP</name>
        <dbReference type="ChEBI" id="CHEBI:30616"/>
    </ligand>
</feature>
<dbReference type="PROSITE" id="PS00721">
    <property type="entry name" value="FTHFS_1"/>
    <property type="match status" value="1"/>
</dbReference>
<gene>
    <name evidence="8" type="primary">fhs</name>
    <name evidence="9" type="ORF">FCL42_02260</name>
</gene>